<dbReference type="HOGENOM" id="CLU_3200578_0_0_7"/>
<dbReference type="STRING" id="1357399.HMPREF2087_00222"/>
<reference evidence="1 2" key="1">
    <citation type="submission" date="2013-10" db="EMBL/GenBank/DDBJ databases">
        <title>The Genome Sequence of Helicobacter canis NCTC 12740.</title>
        <authorList>
            <consortium name="The Broad Institute Genomics Platform"/>
            <person name="Earl A."/>
            <person name="Fox J.G."/>
            <person name="Shen Z."/>
            <person name="Young S.K."/>
            <person name="Zeng Q."/>
            <person name="Gargeya S."/>
            <person name="Fitzgerald M."/>
            <person name="Abouelleil A."/>
            <person name="Alvarado L."/>
            <person name="Chapman S.B."/>
            <person name="Gainer-Dewar J."/>
            <person name="Goldberg J."/>
            <person name="Griggs A."/>
            <person name="Gujja S."/>
            <person name="Hansen M."/>
            <person name="Howarth C."/>
            <person name="Imamovic A."/>
            <person name="Ireland A."/>
            <person name="Larimer J."/>
            <person name="McCowan C."/>
            <person name="Murphy C."/>
            <person name="Pearson M."/>
            <person name="Poon T.W."/>
            <person name="Priest M."/>
            <person name="Roberts A."/>
            <person name="Saif S."/>
            <person name="Shea T."/>
            <person name="Sykes S."/>
            <person name="Wortman J."/>
            <person name="Nusbaum C."/>
            <person name="Birren B."/>
        </authorList>
    </citation>
    <scope>NUCLEOTIDE SEQUENCE [LARGE SCALE GENOMIC DNA]</scope>
    <source>
        <strain evidence="1 2">NCTC 12740</strain>
    </source>
</reference>
<dbReference type="EMBL" id="AZJJ01000001">
    <property type="protein sequence ID" value="ETD27310.1"/>
    <property type="molecule type" value="Genomic_DNA"/>
</dbReference>
<evidence type="ECO:0000313" key="2">
    <source>
        <dbReference type="Proteomes" id="UP000018688"/>
    </source>
</evidence>
<name>V8CJV5_9HELI</name>
<organism evidence="1 2">
    <name type="scientific">Helicobacter canis NCTC 12740</name>
    <dbReference type="NCBI Taxonomy" id="1357399"/>
    <lineage>
        <taxon>Bacteria</taxon>
        <taxon>Pseudomonadati</taxon>
        <taxon>Campylobacterota</taxon>
        <taxon>Epsilonproteobacteria</taxon>
        <taxon>Campylobacterales</taxon>
        <taxon>Helicobacteraceae</taxon>
        <taxon>Helicobacter</taxon>
    </lineage>
</organism>
<dbReference type="PATRIC" id="fig|1357399.3.peg.223"/>
<sequence>MALSLHKTATPYSAHPNYSINLKKAEVDSRFWDLGVKKGVKIVVD</sequence>
<evidence type="ECO:0000313" key="1">
    <source>
        <dbReference type="EMBL" id="ETD27310.1"/>
    </source>
</evidence>
<proteinExistence type="predicted"/>
<keyword evidence="2" id="KW-1185">Reference proteome</keyword>
<dbReference type="Proteomes" id="UP000018688">
    <property type="component" value="Unassembled WGS sequence"/>
</dbReference>
<comment type="caution">
    <text evidence="1">The sequence shown here is derived from an EMBL/GenBank/DDBJ whole genome shotgun (WGS) entry which is preliminary data.</text>
</comment>
<dbReference type="AlphaFoldDB" id="V8CJV5"/>
<gene>
    <name evidence="1" type="ORF">HMPREF2087_00222</name>
</gene>
<protein>
    <submittedName>
        <fullName evidence="1">Uncharacterized protein</fullName>
    </submittedName>
</protein>
<accession>V8CJV5</accession>